<proteinExistence type="predicted"/>
<organismHost>
    <name type="scientific">Chlorella</name>
    <dbReference type="NCBI Taxonomy" id="3071"/>
</organismHost>
<dbReference type="PIR" id="T17788">
    <property type="entry name" value="T17788"/>
</dbReference>
<name>Q84607_PBCV1</name>
<keyword evidence="1" id="KW-0812">Transmembrane</keyword>
<reference evidence="2 3" key="6">
    <citation type="journal article" date="1999" name="Virology">
        <title>Chlorella virus PBCV-1 encodes a functional homospermidine synthase.</title>
        <authorList>
            <person name="Kaiser A."/>
            <person name="Vollmert M."/>
            <person name="Tholl D."/>
            <person name="Graves M.V."/>
            <person name="Gurnon J.R."/>
            <person name="Xing W."/>
            <person name="Lisec A.D."/>
            <person name="Nickerson K.W."/>
            <person name="Van Etten J.L."/>
        </authorList>
    </citation>
    <scope>NUCLEOTIDE SEQUENCE [LARGE SCALE GENOMIC DNA]</scope>
</reference>
<reference evidence="2 3" key="3">
    <citation type="journal article" date="1996" name="Virology">
        <title>Analysis of 94 kb of the chlorella virus PBCV-1 330-kb genome: map positions 88 to 182.</title>
        <authorList>
            <person name="Lu Z."/>
            <person name="Li Y."/>
            <person name="Que Q."/>
            <person name="Kutish G.F."/>
            <person name="Rock D.L."/>
            <person name="Van Etten J.L."/>
        </authorList>
    </citation>
    <scope>NUCLEOTIDE SEQUENCE [LARGE SCALE GENOMIC DNA]</scope>
</reference>
<keyword evidence="3" id="KW-1185">Reference proteome</keyword>
<dbReference type="GeneID" id="918470"/>
<reference evidence="2 3" key="5">
    <citation type="journal article" date="1997" name="Virology">
        <title>Analysis of 74 kb of DNA located at the right end of the 330-kb chlorella virus PBCV-1 genome.</title>
        <authorList>
            <person name="Li Y."/>
            <person name="Lu Z."/>
            <person name="Sun L."/>
            <person name="Ropp S."/>
            <person name="Kutish G.F."/>
            <person name="Rock D.L."/>
            <person name="Van Etten J.L."/>
        </authorList>
    </citation>
    <scope>NUCLEOTIDE SEQUENCE [LARGE SCALE GENOMIC DNA]</scope>
</reference>
<gene>
    <name evidence="2" type="primary">a291R</name>
</gene>
<evidence type="ECO:0000313" key="2">
    <source>
        <dbReference type="EMBL" id="AAC96659.1"/>
    </source>
</evidence>
<accession>Q84607</accession>
<evidence type="ECO:0000313" key="3">
    <source>
        <dbReference type="Proteomes" id="UP000000862"/>
    </source>
</evidence>
<keyword evidence="1" id="KW-0472">Membrane</keyword>
<reference evidence="2 3" key="7">
    <citation type="journal article" date="2000" name="Virology">
        <title>Characterization of a beta-1,3-glucanase encoded by chlorella virus PBCV-1.</title>
        <authorList>
            <person name="Sun L."/>
            <person name="Gurnon J.R."/>
            <person name="Adams B.J."/>
            <person name="Graves M.V."/>
            <person name="Van Etten J.L."/>
        </authorList>
    </citation>
    <scope>NUCLEOTIDE SEQUENCE [LARGE SCALE GENOMIC DNA]</scope>
</reference>
<dbReference type="Proteomes" id="UP000000862">
    <property type="component" value="Segment"/>
</dbReference>
<reference evidence="2 3" key="1">
    <citation type="journal article" date="1995" name="Virology">
        <title>Analysis of 45 kb of DNA located at the left end of the chlorella virus PBCV-1 genome.</title>
        <authorList>
            <person name="Lu Z."/>
            <person name="Li Y."/>
            <person name="Zhang Y."/>
            <person name="Kutish G.F."/>
            <person name="Rock D.L."/>
            <person name="Van Etten J.L."/>
        </authorList>
    </citation>
    <scope>NUCLEOTIDE SEQUENCE [LARGE SCALE GENOMIC DNA]</scope>
</reference>
<protein>
    <submittedName>
        <fullName evidence="2">Uncharacterized protein</fullName>
    </submittedName>
</protein>
<dbReference type="RefSeq" id="NP_048645.1">
    <property type="nucleotide sequence ID" value="NC_000852.5"/>
</dbReference>
<evidence type="ECO:0000256" key="1">
    <source>
        <dbReference type="SAM" id="Phobius"/>
    </source>
</evidence>
<dbReference type="EMBL" id="JF411744">
    <property type="protein sequence ID" value="AAC96659.1"/>
    <property type="molecule type" value="Genomic_DNA"/>
</dbReference>
<sequence>MIKHLQHSVLLHEHRRRVHVRMGMFYCYFLIIFVICRNDESVRTLSDDFLAFVTIFVTIASEATEKFCKHSCKYLQIVFHELLKCILEK</sequence>
<dbReference type="KEGG" id="vg:918470"/>
<feature type="transmembrane region" description="Helical" evidence="1">
    <location>
        <begin position="18"/>
        <end position="36"/>
    </location>
</feature>
<reference evidence="2 3" key="4">
    <citation type="journal article" date="1996" name="Virology">
        <title>Analysis of 76 kb of the chlorella virus PBCV-1 330-kb genome: map positions 182 to 258.</title>
        <authorList>
            <person name="Kutish G.F."/>
            <person name="Li Y."/>
            <person name="Lu Z."/>
            <person name="Furuta M."/>
            <person name="Rock D.L."/>
            <person name="Van Etten J.L."/>
        </authorList>
    </citation>
    <scope>NUCLEOTIDE SEQUENCE [LARGE SCALE GENOMIC DNA]</scope>
</reference>
<reference evidence="2 3" key="8">
    <citation type="journal article" date="2010" name="J. Virol.">
        <title>Microarray analysis of Paramecium bursaria chlorella virus 1 transcription.</title>
        <authorList>
            <person name="Yanai-Balser G.M."/>
            <person name="Duncan G.A."/>
            <person name="Eudy J.D."/>
            <person name="Wang D."/>
            <person name="Li X."/>
            <person name="Agarkova I.V."/>
            <person name="Dunigan D.D."/>
            <person name="Van Etten J.L."/>
        </authorList>
    </citation>
    <scope>NUCLEOTIDE SEQUENCE [LARGE SCALE GENOMIC DNA]</scope>
</reference>
<reference evidence="2 3" key="2">
    <citation type="journal article" date="1995" name="Virology">
        <title>Analysis of 43 kb of the Chlorella virus PBCV-1 330-kb genome: map positions 45 to 88.</title>
        <authorList>
            <person name="Li Y."/>
            <person name="Lu Z."/>
            <person name="Burbank D.E."/>
            <person name="Kutish G.F."/>
            <person name="Rock D.L."/>
            <person name="Van Etten J.L."/>
        </authorList>
    </citation>
    <scope>NUCLEOTIDE SEQUENCE [LARGE SCALE GENOMIC DNA]</scope>
</reference>
<organism evidence="2 3">
    <name type="scientific">Paramecium bursaria Chlorella virus 1</name>
    <name type="common">PBCV-1</name>
    <dbReference type="NCBI Taxonomy" id="10506"/>
    <lineage>
        <taxon>Viruses</taxon>
        <taxon>Varidnaviria</taxon>
        <taxon>Bamfordvirae</taxon>
        <taxon>Nucleocytoviricota</taxon>
        <taxon>Megaviricetes</taxon>
        <taxon>Algavirales</taxon>
        <taxon>Phycodnaviridae</taxon>
        <taxon>Chlorovirus</taxon>
        <taxon>Chlorovirus vanettense</taxon>
    </lineage>
</organism>
<keyword evidence="1" id="KW-1133">Transmembrane helix</keyword>